<protein>
    <recommendedName>
        <fullName evidence="1">Integron-associated effector binding protein domain-containing protein</fullName>
    </recommendedName>
</protein>
<reference evidence="2 3" key="1">
    <citation type="submission" date="2021-03" db="EMBL/GenBank/DDBJ databases">
        <authorList>
            <person name="Gilmore M.S."/>
            <person name="Schwartzman J."/>
            <person name="Van Tyne D."/>
            <person name="Martin M."/>
            <person name="Earl A.M."/>
            <person name="Manson A.L."/>
            <person name="Straub T."/>
            <person name="Salamzade R."/>
            <person name="Saavedra J."/>
            <person name="Lebreton F."/>
            <person name="Prichula J."/>
            <person name="Schaufler K."/>
            <person name="Gaca A."/>
            <person name="Sgardioli B."/>
            <person name="Wagenaar J."/>
            <person name="Strong T."/>
        </authorList>
    </citation>
    <scope>NUCLEOTIDE SEQUENCE [LARGE SCALE GENOMIC DNA]</scope>
    <source>
        <strain evidence="2 3">DIV2402</strain>
    </source>
</reference>
<dbReference type="Pfam" id="PF14526">
    <property type="entry name" value="Cass2"/>
    <property type="match status" value="1"/>
</dbReference>
<feature type="domain" description="Integron-associated effector binding protein" evidence="1">
    <location>
        <begin position="5"/>
        <end position="156"/>
    </location>
</feature>
<evidence type="ECO:0000313" key="2">
    <source>
        <dbReference type="EMBL" id="WYJ76243.1"/>
    </source>
</evidence>
<dbReference type="InterPro" id="IPR011256">
    <property type="entry name" value="Reg_factor_effector_dom_sf"/>
</dbReference>
<gene>
    <name evidence="2" type="ORF">DOK78_000869</name>
</gene>
<reference evidence="2 3" key="2">
    <citation type="submission" date="2024-03" db="EMBL/GenBank/DDBJ databases">
        <title>The Genome Sequence of Enterococcus sp. DIV2402.</title>
        <authorList>
            <consortium name="The Broad Institute Genomics Platform"/>
            <consortium name="The Broad Institute Microbial Omics Core"/>
            <consortium name="The Broad Institute Genomic Center for Infectious Diseases"/>
            <person name="Earl A."/>
            <person name="Manson A."/>
            <person name="Gilmore M."/>
            <person name="Schwartman J."/>
            <person name="Shea T."/>
            <person name="Abouelleil A."/>
            <person name="Cao P."/>
            <person name="Chapman S."/>
            <person name="Cusick C."/>
            <person name="Young S."/>
            <person name="Neafsey D."/>
            <person name="Nusbaum C."/>
            <person name="Birren B."/>
        </authorList>
    </citation>
    <scope>NUCLEOTIDE SEQUENCE [LARGE SCALE GENOMIC DNA]</scope>
    <source>
        <strain evidence="2 3">DIV2402</strain>
    </source>
</reference>
<dbReference type="Proteomes" id="UP000664701">
    <property type="component" value="Chromosome"/>
</dbReference>
<organism evidence="2 3">
    <name type="scientific">Candidatus Enterococcus lowellii</name>
    <dbReference type="NCBI Taxonomy" id="2230877"/>
    <lineage>
        <taxon>Bacteria</taxon>
        <taxon>Bacillati</taxon>
        <taxon>Bacillota</taxon>
        <taxon>Bacilli</taxon>
        <taxon>Lactobacillales</taxon>
        <taxon>Enterococcaceae</taxon>
        <taxon>Enterococcus</taxon>
    </lineage>
</organism>
<dbReference type="InterPro" id="IPR029441">
    <property type="entry name" value="Cass2"/>
</dbReference>
<dbReference type="Gene3D" id="3.20.80.10">
    <property type="entry name" value="Regulatory factor, effector binding domain"/>
    <property type="match status" value="1"/>
</dbReference>
<evidence type="ECO:0000313" key="3">
    <source>
        <dbReference type="Proteomes" id="UP000664701"/>
    </source>
</evidence>
<dbReference type="RefSeq" id="WP_207942494.1">
    <property type="nucleotide sequence ID" value="NZ_CP147251.1"/>
</dbReference>
<dbReference type="SUPFAM" id="SSF55136">
    <property type="entry name" value="Probable bacterial effector-binding domain"/>
    <property type="match status" value="1"/>
</dbReference>
<accession>A0ABZ2SK58</accession>
<dbReference type="EMBL" id="CP147251">
    <property type="protein sequence ID" value="WYJ76243.1"/>
    <property type="molecule type" value="Genomic_DNA"/>
</dbReference>
<evidence type="ECO:0000259" key="1">
    <source>
        <dbReference type="Pfam" id="PF14526"/>
    </source>
</evidence>
<keyword evidence="3" id="KW-1185">Reference proteome</keyword>
<name>A0ABZ2SK58_9ENTE</name>
<sequence>MSVYTLVEKDAFTVLGFGTELTSDYTDYMGIAQEKAAFWEKITTDGTLDKLKVLADNEFVFAVNEAYDNKMMYYVGVLTNETLPDATRVIQFPKGTYVIVKAEAATSEELKDTLTGLAFGQALVEEQNYEYIGGPNAAVEMGTHDNHVFGEMWIPVVEK</sequence>
<proteinExistence type="predicted"/>